<organism evidence="2 3">
    <name type="scientific">Novipirellula herctigrandis</name>
    <dbReference type="NCBI Taxonomy" id="2527986"/>
    <lineage>
        <taxon>Bacteria</taxon>
        <taxon>Pseudomonadati</taxon>
        <taxon>Planctomycetota</taxon>
        <taxon>Planctomycetia</taxon>
        <taxon>Pirellulales</taxon>
        <taxon>Pirellulaceae</taxon>
        <taxon>Novipirellula</taxon>
    </lineage>
</organism>
<accession>A0A5C5Z4Y9</accession>
<reference evidence="2 3" key="1">
    <citation type="submission" date="2019-02" db="EMBL/GenBank/DDBJ databases">
        <title>Deep-cultivation of Planctomycetes and their phenomic and genomic characterization uncovers novel biology.</title>
        <authorList>
            <person name="Wiegand S."/>
            <person name="Jogler M."/>
            <person name="Boedeker C."/>
            <person name="Pinto D."/>
            <person name="Vollmers J."/>
            <person name="Rivas-Marin E."/>
            <person name="Kohn T."/>
            <person name="Peeters S.H."/>
            <person name="Heuer A."/>
            <person name="Rast P."/>
            <person name="Oberbeckmann S."/>
            <person name="Bunk B."/>
            <person name="Jeske O."/>
            <person name="Meyerdierks A."/>
            <person name="Storesund J.E."/>
            <person name="Kallscheuer N."/>
            <person name="Luecker S."/>
            <person name="Lage O.M."/>
            <person name="Pohl T."/>
            <person name="Merkel B.J."/>
            <person name="Hornburger P."/>
            <person name="Mueller R.-W."/>
            <person name="Bruemmer F."/>
            <person name="Labrenz M."/>
            <person name="Spormann A.M."/>
            <person name="Op Den Camp H."/>
            <person name="Overmann J."/>
            <person name="Amann R."/>
            <person name="Jetten M.S.M."/>
            <person name="Mascher T."/>
            <person name="Medema M.H."/>
            <person name="Devos D.P."/>
            <person name="Kaster A.-K."/>
            <person name="Ovreas L."/>
            <person name="Rohde M."/>
            <person name="Galperin M.Y."/>
            <person name="Jogler C."/>
        </authorList>
    </citation>
    <scope>NUCLEOTIDE SEQUENCE [LARGE SCALE GENOMIC DNA]</scope>
    <source>
        <strain evidence="2 3">CA13</strain>
    </source>
</reference>
<feature type="chain" id="PRO_5022837400" description="PEP-CTERM protein-sorting domain-containing protein" evidence="1">
    <location>
        <begin position="25"/>
        <end position="217"/>
    </location>
</feature>
<protein>
    <recommendedName>
        <fullName evidence="4">PEP-CTERM protein-sorting domain-containing protein</fullName>
    </recommendedName>
</protein>
<keyword evidence="3" id="KW-1185">Reference proteome</keyword>
<comment type="caution">
    <text evidence="2">The sequence shown here is derived from an EMBL/GenBank/DDBJ whole genome shotgun (WGS) entry which is preliminary data.</text>
</comment>
<dbReference type="AlphaFoldDB" id="A0A5C5Z4Y9"/>
<sequence length="217" mass="22544" precursor="true">MTRFLHYFSVSLLVLFLAQASATAQGIVLNLGNRDLVANQDNQEMIFSLSGGDLFAGVDLTVEARDSSNTVLATNFFNIQGGGIGGLGSGPITGGAERNGPGFVFDGQPADFDRVGDKQGGVADVAILLSTIDSVAANGSLIKFFVDTNGLADGDYQLVATRAAFIDQSAAAVPSSAPIGSFSISSVPEPGSAAFFTVVAVPAMLLRRRRRSLSHNR</sequence>
<proteinExistence type="predicted"/>
<dbReference type="Proteomes" id="UP000315010">
    <property type="component" value="Unassembled WGS sequence"/>
</dbReference>
<dbReference type="RefSeq" id="WP_146398676.1">
    <property type="nucleotide sequence ID" value="NZ_SJPJ01000001.1"/>
</dbReference>
<evidence type="ECO:0000313" key="3">
    <source>
        <dbReference type="Proteomes" id="UP000315010"/>
    </source>
</evidence>
<name>A0A5C5Z4Y9_9BACT</name>
<evidence type="ECO:0000313" key="2">
    <source>
        <dbReference type="EMBL" id="TWT82275.1"/>
    </source>
</evidence>
<feature type="signal peptide" evidence="1">
    <location>
        <begin position="1"/>
        <end position="24"/>
    </location>
</feature>
<evidence type="ECO:0008006" key="4">
    <source>
        <dbReference type="Google" id="ProtNLM"/>
    </source>
</evidence>
<dbReference type="EMBL" id="SJPJ01000001">
    <property type="protein sequence ID" value="TWT82275.1"/>
    <property type="molecule type" value="Genomic_DNA"/>
</dbReference>
<keyword evidence="1" id="KW-0732">Signal</keyword>
<gene>
    <name evidence="2" type="ORF">CA13_37370</name>
</gene>
<evidence type="ECO:0000256" key="1">
    <source>
        <dbReference type="SAM" id="SignalP"/>
    </source>
</evidence>